<evidence type="ECO:0000256" key="3">
    <source>
        <dbReference type="ARBA" id="ARBA00022833"/>
    </source>
</evidence>
<dbReference type="Pfam" id="PF00628">
    <property type="entry name" value="PHD"/>
    <property type="match status" value="1"/>
</dbReference>
<dbReference type="InterPro" id="IPR019786">
    <property type="entry name" value="Zinc_finger_PHD-type_CS"/>
</dbReference>
<feature type="domain" description="RING-type" evidence="7">
    <location>
        <begin position="4"/>
        <end position="52"/>
    </location>
</feature>
<dbReference type="InterPro" id="IPR013083">
    <property type="entry name" value="Znf_RING/FYVE/PHD"/>
</dbReference>
<accession>A0AAV1KKD4</accession>
<feature type="domain" description="PHD-type" evidence="6">
    <location>
        <begin position="1"/>
        <end position="54"/>
    </location>
</feature>
<dbReference type="Pfam" id="PF25298">
    <property type="entry name" value="Baculo_FP_2nd"/>
    <property type="match status" value="1"/>
</dbReference>
<dbReference type="GO" id="GO:0008270">
    <property type="term" value="F:zinc ion binding"/>
    <property type="evidence" value="ECO:0007669"/>
    <property type="project" value="UniProtKB-KW"/>
</dbReference>
<dbReference type="AlphaFoldDB" id="A0AAV1KKD4"/>
<dbReference type="PROSITE" id="PS50089">
    <property type="entry name" value="ZF_RING_2"/>
    <property type="match status" value="1"/>
</dbReference>
<dbReference type="InterPro" id="IPR019787">
    <property type="entry name" value="Znf_PHD-finger"/>
</dbReference>
<reference evidence="8 9" key="1">
    <citation type="submission" date="2023-11" db="EMBL/GenBank/DDBJ databases">
        <authorList>
            <person name="Hedman E."/>
            <person name="Englund M."/>
            <person name="Stromberg M."/>
            <person name="Nyberg Akerstrom W."/>
            <person name="Nylinder S."/>
            <person name="Jareborg N."/>
            <person name="Kallberg Y."/>
            <person name="Kronander E."/>
        </authorList>
    </citation>
    <scope>NUCLEOTIDE SEQUENCE [LARGE SCALE GENOMIC DNA]</scope>
</reference>
<evidence type="ECO:0000256" key="5">
    <source>
        <dbReference type="SAM" id="Coils"/>
    </source>
</evidence>
<evidence type="ECO:0000313" key="9">
    <source>
        <dbReference type="Proteomes" id="UP001314205"/>
    </source>
</evidence>
<keyword evidence="2 4" id="KW-0863">Zinc-finger</keyword>
<evidence type="ECO:0008006" key="10">
    <source>
        <dbReference type="Google" id="ProtNLM"/>
    </source>
</evidence>
<dbReference type="PROSITE" id="PS50016">
    <property type="entry name" value="ZF_PHD_2"/>
    <property type="match status" value="1"/>
</dbReference>
<dbReference type="InterPro" id="IPR011011">
    <property type="entry name" value="Znf_FYVE_PHD"/>
</dbReference>
<evidence type="ECO:0000259" key="7">
    <source>
        <dbReference type="PROSITE" id="PS50089"/>
    </source>
</evidence>
<keyword evidence="3" id="KW-0862">Zinc</keyword>
<dbReference type="InterPro" id="IPR001841">
    <property type="entry name" value="Znf_RING"/>
</dbReference>
<keyword evidence="9" id="KW-1185">Reference proteome</keyword>
<dbReference type="SMART" id="SM00249">
    <property type="entry name" value="PHD"/>
    <property type="match status" value="1"/>
</dbReference>
<keyword evidence="5" id="KW-0175">Coiled coil</keyword>
<dbReference type="Gene3D" id="3.30.40.10">
    <property type="entry name" value="Zinc/RING finger domain, C3HC4 (zinc finger)"/>
    <property type="match status" value="1"/>
</dbReference>
<evidence type="ECO:0000256" key="2">
    <source>
        <dbReference type="ARBA" id="ARBA00022771"/>
    </source>
</evidence>
<dbReference type="EMBL" id="CAVLGL010000046">
    <property type="protein sequence ID" value="CAK1582597.1"/>
    <property type="molecule type" value="Genomic_DNA"/>
</dbReference>
<evidence type="ECO:0000259" key="6">
    <source>
        <dbReference type="PROSITE" id="PS50016"/>
    </source>
</evidence>
<dbReference type="PROSITE" id="PS01359">
    <property type="entry name" value="ZF_PHD_1"/>
    <property type="match status" value="1"/>
</dbReference>
<dbReference type="InterPro" id="IPR001965">
    <property type="entry name" value="Znf_PHD"/>
</dbReference>
<protein>
    <recommendedName>
        <fullName evidence="10">Zinc finger PHD-type domain-containing protein</fullName>
    </recommendedName>
</protein>
<organism evidence="8 9">
    <name type="scientific">Parnassius mnemosyne</name>
    <name type="common">clouded apollo</name>
    <dbReference type="NCBI Taxonomy" id="213953"/>
    <lineage>
        <taxon>Eukaryota</taxon>
        <taxon>Metazoa</taxon>
        <taxon>Ecdysozoa</taxon>
        <taxon>Arthropoda</taxon>
        <taxon>Hexapoda</taxon>
        <taxon>Insecta</taxon>
        <taxon>Pterygota</taxon>
        <taxon>Neoptera</taxon>
        <taxon>Endopterygota</taxon>
        <taxon>Lepidoptera</taxon>
        <taxon>Glossata</taxon>
        <taxon>Ditrysia</taxon>
        <taxon>Papilionoidea</taxon>
        <taxon>Papilionidae</taxon>
        <taxon>Parnassiinae</taxon>
        <taxon>Parnassini</taxon>
        <taxon>Parnassius</taxon>
        <taxon>Driopa</taxon>
    </lineage>
</organism>
<comment type="caution">
    <text evidence="8">The sequence shown here is derived from an EMBL/GenBank/DDBJ whole genome shotgun (WGS) entry which is preliminary data.</text>
</comment>
<gene>
    <name evidence="8" type="ORF">PARMNEM_LOCUS4102</name>
</gene>
<dbReference type="InterPro" id="IPR057251">
    <property type="entry name" value="FP_C"/>
</dbReference>
<feature type="coiled-coil region" evidence="5">
    <location>
        <begin position="126"/>
        <end position="188"/>
    </location>
</feature>
<evidence type="ECO:0000313" key="8">
    <source>
        <dbReference type="EMBL" id="CAK1582597.1"/>
    </source>
</evidence>
<dbReference type="SUPFAM" id="SSF57903">
    <property type="entry name" value="FYVE/PHD zinc finger"/>
    <property type="match status" value="1"/>
</dbReference>
<sequence length="348" mass="39796">MKKCNACLSVIDNEESLICSKCYQHYHESCIQSTFGSASLTDITNWMCPDCQPRNENADNTPIRPNLKSKQIRDENVNRRRGGTVVNVQPLTPITVVEVREIVKSEIKDLLKHLNDTIASFVNIELKSIKEDISQVKESMSFLNDKYESFKTDLTEKFNTLTELRKENSHLKSTVQDLSTRINSMEQQARANNVEIQSLPEHKGENLVSTVINLSKVISCDISENQIHHATRIAKRDTNSKRPKSIVVQFNSPRTRDTFLAASIMYNKANPNEKLNSNLLGIGGAKENVYVVEHLSPTNKYLHAAARKKAKELNYKFVWVRRGRIFMRKSETSDYKYIRDLETLDSLS</sequence>
<proteinExistence type="predicted"/>
<evidence type="ECO:0000256" key="1">
    <source>
        <dbReference type="ARBA" id="ARBA00022723"/>
    </source>
</evidence>
<keyword evidence="1" id="KW-0479">Metal-binding</keyword>
<name>A0AAV1KKD4_9NEOP</name>
<evidence type="ECO:0000256" key="4">
    <source>
        <dbReference type="PROSITE-ProRule" id="PRU00175"/>
    </source>
</evidence>
<dbReference type="Proteomes" id="UP001314205">
    <property type="component" value="Unassembled WGS sequence"/>
</dbReference>